<dbReference type="EMBL" id="FOHZ01000013">
    <property type="protein sequence ID" value="SET59299.1"/>
    <property type="molecule type" value="Genomic_DNA"/>
</dbReference>
<dbReference type="Proteomes" id="UP000198762">
    <property type="component" value="Unassembled WGS sequence"/>
</dbReference>
<name>A0A1I0FLQ0_9GAMM</name>
<dbReference type="STRING" id="430453.SAMN04487962_11359"/>
<feature type="signal peptide" evidence="1">
    <location>
        <begin position="1"/>
        <end position="21"/>
    </location>
</feature>
<evidence type="ECO:0000256" key="1">
    <source>
        <dbReference type="SAM" id="SignalP"/>
    </source>
</evidence>
<reference evidence="3" key="1">
    <citation type="submission" date="2016-10" db="EMBL/GenBank/DDBJ databases">
        <authorList>
            <person name="Varghese N."/>
            <person name="Submissions S."/>
        </authorList>
    </citation>
    <scope>NUCLEOTIDE SEQUENCE [LARGE SCALE GENOMIC DNA]</scope>
    <source>
        <strain evidence="3">CGMCC 1.6489</strain>
    </source>
</reference>
<accession>A0A1I0FLQ0</accession>
<keyword evidence="1" id="KW-0732">Signal</keyword>
<keyword evidence="3" id="KW-1185">Reference proteome</keyword>
<organism evidence="2 3">
    <name type="scientific">Marinobacter segnicrescens</name>
    <dbReference type="NCBI Taxonomy" id="430453"/>
    <lineage>
        <taxon>Bacteria</taxon>
        <taxon>Pseudomonadati</taxon>
        <taxon>Pseudomonadota</taxon>
        <taxon>Gammaproteobacteria</taxon>
        <taxon>Pseudomonadales</taxon>
        <taxon>Marinobacteraceae</taxon>
        <taxon>Marinobacter</taxon>
    </lineage>
</organism>
<evidence type="ECO:0008006" key="4">
    <source>
        <dbReference type="Google" id="ProtNLM"/>
    </source>
</evidence>
<proteinExistence type="predicted"/>
<protein>
    <recommendedName>
        <fullName evidence="4">Integrating conjugative element protein, PFL_4709 family</fullName>
    </recommendedName>
</protein>
<evidence type="ECO:0000313" key="2">
    <source>
        <dbReference type="EMBL" id="SET59299.1"/>
    </source>
</evidence>
<dbReference type="AlphaFoldDB" id="A0A1I0FLQ0"/>
<dbReference type="OrthoDB" id="6387844at2"/>
<evidence type="ECO:0000313" key="3">
    <source>
        <dbReference type="Proteomes" id="UP000198762"/>
    </source>
</evidence>
<dbReference type="RefSeq" id="WP_091853041.1">
    <property type="nucleotide sequence ID" value="NZ_FOHZ01000013.1"/>
</dbReference>
<feature type="chain" id="PRO_5011600156" description="Integrating conjugative element protein, PFL_4709 family" evidence="1">
    <location>
        <begin position="22"/>
        <end position="162"/>
    </location>
</feature>
<gene>
    <name evidence="2" type="ORF">SAMN04487962_11359</name>
</gene>
<sequence>MTIPRLLMLCLLALPVTQAPAHSTLSDITSGGEEKVTLPVVPESKLLIHATRGIDVSSGDGPVQSLPLAVFLTRQTPQEVVEWYREALPEYEVLTDKSGQQVQILRETGPDTTVDSPDTYRIPNIRIRPTDARMATHMKGAKTMLQVYYLPAYGKTESDGDS</sequence>